<protein>
    <submittedName>
        <fullName evidence="2">Putative NBD/HSP70 family sugar kinase</fullName>
    </submittedName>
</protein>
<dbReference type="InterPro" id="IPR036388">
    <property type="entry name" value="WH-like_DNA-bd_sf"/>
</dbReference>
<name>A0A4R6RBQ9_9HYPH</name>
<keyword evidence="2" id="KW-0808">Transferase</keyword>
<keyword evidence="3" id="KW-1185">Reference proteome</keyword>
<reference evidence="2 3" key="1">
    <citation type="submission" date="2019-03" db="EMBL/GenBank/DDBJ databases">
        <title>Genomic Encyclopedia of Type Strains, Phase IV (KMG-IV): sequencing the most valuable type-strain genomes for metagenomic binning, comparative biology and taxonomic classification.</title>
        <authorList>
            <person name="Goeker M."/>
        </authorList>
    </citation>
    <scope>NUCLEOTIDE SEQUENCE [LARGE SCALE GENOMIC DNA]</scope>
    <source>
        <strain evidence="2 3">DSM 102969</strain>
    </source>
</reference>
<dbReference type="Pfam" id="PF00480">
    <property type="entry name" value="ROK"/>
    <property type="match status" value="1"/>
</dbReference>
<dbReference type="Proteomes" id="UP000294547">
    <property type="component" value="Unassembled WGS sequence"/>
</dbReference>
<feature type="domain" description="HTH marR-type" evidence="1">
    <location>
        <begin position="33"/>
        <end position="79"/>
    </location>
</feature>
<dbReference type="OrthoDB" id="49685at2"/>
<dbReference type="Gene3D" id="3.30.420.40">
    <property type="match status" value="2"/>
</dbReference>
<organism evidence="2 3">
    <name type="scientific">Oharaeibacter diazotrophicus</name>
    <dbReference type="NCBI Taxonomy" id="1920512"/>
    <lineage>
        <taxon>Bacteria</taxon>
        <taxon>Pseudomonadati</taxon>
        <taxon>Pseudomonadota</taxon>
        <taxon>Alphaproteobacteria</taxon>
        <taxon>Hyphomicrobiales</taxon>
        <taxon>Pleomorphomonadaceae</taxon>
        <taxon>Oharaeibacter</taxon>
    </lineage>
</organism>
<gene>
    <name evidence="2" type="ORF">EDD54_3532</name>
</gene>
<dbReference type="RefSeq" id="WP_126538628.1">
    <property type="nucleotide sequence ID" value="NZ_BSPM01000009.1"/>
</dbReference>
<evidence type="ECO:0000313" key="2">
    <source>
        <dbReference type="EMBL" id="TDP83570.1"/>
    </source>
</evidence>
<dbReference type="PANTHER" id="PTHR18964:SF169">
    <property type="entry name" value="N-ACETYLMANNOSAMINE KINASE"/>
    <property type="match status" value="1"/>
</dbReference>
<dbReference type="InterPro" id="IPR036390">
    <property type="entry name" value="WH_DNA-bd_sf"/>
</dbReference>
<dbReference type="Pfam" id="PF12802">
    <property type="entry name" value="MarR_2"/>
    <property type="match status" value="1"/>
</dbReference>
<dbReference type="Gene3D" id="1.10.10.10">
    <property type="entry name" value="Winged helix-like DNA-binding domain superfamily/Winged helix DNA-binding domain"/>
    <property type="match status" value="1"/>
</dbReference>
<dbReference type="SUPFAM" id="SSF53067">
    <property type="entry name" value="Actin-like ATPase domain"/>
    <property type="match status" value="1"/>
</dbReference>
<dbReference type="InterPro" id="IPR000600">
    <property type="entry name" value="ROK"/>
</dbReference>
<keyword evidence="2" id="KW-0418">Kinase</keyword>
<dbReference type="AlphaFoldDB" id="A0A4R6RBQ9"/>
<dbReference type="EMBL" id="SNXY01000009">
    <property type="protein sequence ID" value="TDP83570.1"/>
    <property type="molecule type" value="Genomic_DNA"/>
</dbReference>
<comment type="caution">
    <text evidence="2">The sequence shown here is derived from an EMBL/GenBank/DDBJ whole genome shotgun (WGS) entry which is preliminary data.</text>
</comment>
<dbReference type="InterPro" id="IPR043129">
    <property type="entry name" value="ATPase_NBD"/>
</dbReference>
<sequence length="407" mass="43425">MSMSGEPSDGRLRAVDLDRGTNQTGVRLYNERLVLSLIRREGALPKADLARLTGLSAQTVSVIVKQLEADGLVAKGQPQRGRVGQPSVPFALNPDGAYSFGLKIGRRSADLVLIDFLGKARRHRRTTYAYHEPARLLAFVEEGVAAFTADLGEAERARIVGLGIASPYQLWNWTYEVGAPAGALDVWRTTDIRAEIAAVVPWPVHFCNDATAACAAELVFGGHPDRRDWLYFFVGSFVGGGVVLNGALHPGSRGNAGAIGSMPVPTPYGVQQLIRAASLYRLEERLITAGKEAGWLWTAPDAWDEASAEVDDWILQAADALAYAITAATAVIDFPAAVIDGAFPAAVRARLVEGVIAAIGLHDRQGLSPVDVLPGTIGAAAREIGGASLPFFANFAMDREVLFKETA</sequence>
<evidence type="ECO:0000259" key="1">
    <source>
        <dbReference type="Pfam" id="PF12802"/>
    </source>
</evidence>
<dbReference type="SUPFAM" id="SSF46785">
    <property type="entry name" value="Winged helix' DNA-binding domain"/>
    <property type="match status" value="1"/>
</dbReference>
<dbReference type="PANTHER" id="PTHR18964">
    <property type="entry name" value="ROK (REPRESSOR, ORF, KINASE) FAMILY"/>
    <property type="match status" value="1"/>
</dbReference>
<proteinExistence type="predicted"/>
<accession>A0A4R6RBQ9</accession>
<dbReference type="InterPro" id="IPR000835">
    <property type="entry name" value="HTH_MarR-typ"/>
</dbReference>
<dbReference type="GO" id="GO:0016301">
    <property type="term" value="F:kinase activity"/>
    <property type="evidence" value="ECO:0007669"/>
    <property type="project" value="UniProtKB-KW"/>
</dbReference>
<evidence type="ECO:0000313" key="3">
    <source>
        <dbReference type="Proteomes" id="UP000294547"/>
    </source>
</evidence>